<dbReference type="Proteomes" id="UP000823775">
    <property type="component" value="Unassembled WGS sequence"/>
</dbReference>
<name>A0ABS8Y4K7_DATST</name>
<accession>A0ABS8Y4K7</accession>
<proteinExistence type="predicted"/>
<reference evidence="1 2" key="1">
    <citation type="journal article" date="2021" name="BMC Genomics">
        <title>Datura genome reveals duplications of psychoactive alkaloid biosynthetic genes and high mutation rate following tissue culture.</title>
        <authorList>
            <person name="Rajewski A."/>
            <person name="Carter-House D."/>
            <person name="Stajich J."/>
            <person name="Litt A."/>
        </authorList>
    </citation>
    <scope>NUCLEOTIDE SEQUENCE [LARGE SCALE GENOMIC DNA]</scope>
    <source>
        <strain evidence="1">AR-01</strain>
    </source>
</reference>
<organism evidence="1 2">
    <name type="scientific">Datura stramonium</name>
    <name type="common">Jimsonweed</name>
    <name type="synonym">Common thornapple</name>
    <dbReference type="NCBI Taxonomy" id="4076"/>
    <lineage>
        <taxon>Eukaryota</taxon>
        <taxon>Viridiplantae</taxon>
        <taxon>Streptophyta</taxon>
        <taxon>Embryophyta</taxon>
        <taxon>Tracheophyta</taxon>
        <taxon>Spermatophyta</taxon>
        <taxon>Magnoliopsida</taxon>
        <taxon>eudicotyledons</taxon>
        <taxon>Gunneridae</taxon>
        <taxon>Pentapetalae</taxon>
        <taxon>asterids</taxon>
        <taxon>lamiids</taxon>
        <taxon>Solanales</taxon>
        <taxon>Solanaceae</taxon>
        <taxon>Solanoideae</taxon>
        <taxon>Datureae</taxon>
        <taxon>Datura</taxon>
    </lineage>
</organism>
<comment type="caution">
    <text evidence="1">The sequence shown here is derived from an EMBL/GenBank/DDBJ whole genome shotgun (WGS) entry which is preliminary data.</text>
</comment>
<sequence length="145" mass="16192">NRIPQKLSLLTFGSFPPSGFRSIPENDVSSLEEEDGVVTVTIEERDIHQQLKEWETTLIGYVVGDVPYEKQMKTYVTGESTNINQPAELNVTDKRVDDEEVLDVINSINKFAECSKITDGDDTCLDELDMRVTVEGLIAIIVLAT</sequence>
<dbReference type="EMBL" id="JACEIK010028853">
    <property type="protein sequence ID" value="MCE5166668.1"/>
    <property type="molecule type" value="Genomic_DNA"/>
</dbReference>
<gene>
    <name evidence="1" type="ORF">HAX54_023723</name>
</gene>
<protein>
    <submittedName>
        <fullName evidence="1">Uncharacterized protein</fullName>
    </submittedName>
</protein>
<evidence type="ECO:0000313" key="1">
    <source>
        <dbReference type="EMBL" id="MCE5166668.1"/>
    </source>
</evidence>
<keyword evidence="2" id="KW-1185">Reference proteome</keyword>
<feature type="non-terminal residue" evidence="1">
    <location>
        <position position="1"/>
    </location>
</feature>
<evidence type="ECO:0000313" key="2">
    <source>
        <dbReference type="Proteomes" id="UP000823775"/>
    </source>
</evidence>